<gene>
    <name evidence="7" type="ORF">HUJ06_004286</name>
</gene>
<reference evidence="7 8" key="1">
    <citation type="journal article" date="2020" name="Mol. Biol. Evol.">
        <title>Distinct Expression and Methylation Patterns for Genes with Different Fates following a Single Whole-Genome Duplication in Flowering Plants.</title>
        <authorList>
            <person name="Shi T."/>
            <person name="Rahmani R.S."/>
            <person name="Gugger P.F."/>
            <person name="Wang M."/>
            <person name="Li H."/>
            <person name="Zhang Y."/>
            <person name="Li Z."/>
            <person name="Wang Q."/>
            <person name="Van de Peer Y."/>
            <person name="Marchal K."/>
            <person name="Chen J."/>
        </authorList>
    </citation>
    <scope>NUCLEOTIDE SEQUENCE [LARGE SCALE GENOMIC DNA]</scope>
    <source>
        <tissue evidence="7">Leaf</tissue>
    </source>
</reference>
<comment type="similarity">
    <text evidence="2">Belongs to the glycosyltransferase 47 family.</text>
</comment>
<feature type="domain" description="Exostosin GT47" evidence="6">
    <location>
        <begin position="77"/>
        <end position="308"/>
    </location>
</feature>
<dbReference type="Pfam" id="PF03016">
    <property type="entry name" value="Exostosin_GT47"/>
    <property type="match status" value="1"/>
</dbReference>
<dbReference type="EMBL" id="DUZY01000007">
    <property type="protein sequence ID" value="DAD46056.1"/>
    <property type="molecule type" value="Genomic_DNA"/>
</dbReference>
<evidence type="ECO:0000313" key="8">
    <source>
        <dbReference type="Proteomes" id="UP000607653"/>
    </source>
</evidence>
<dbReference type="Proteomes" id="UP000607653">
    <property type="component" value="Unassembled WGS sequence"/>
</dbReference>
<keyword evidence="5" id="KW-0333">Golgi apparatus</keyword>
<dbReference type="PANTHER" id="PTHR11062:SF77">
    <property type="entry name" value="GLYCOSYLTRANSFERASE FAMILY EXOSTOSIN PROTEIN"/>
    <property type="match status" value="1"/>
</dbReference>
<sequence>MPPISISQMNQLLFHSRVSPKSMLKEQQLSVRDRERLSAKSQIERAPIIRNDPQLHASVFRNLTMFKRSYGLMECMLKVYVYMEGEKPIFHQPKLKGIYASEGWFMKLMEASRQFVVKDPRKAHLFYLPFSSKGVRTMLHKHDNFHTGRNLAEYLSKYVDMIAEKYHFWNRTGGADHFLVACHDWGPKITRQHMGNCIRALCNSNVAKGFQVGKDVSLPETFVGDPNDPLRDLGGKDLAFFAGKMHGHLRPILLQHWENKDPDMKIFGTVPRDDEGKMNYIQHMKSNKYCICARGYEVYTPRVVEAIFY</sequence>
<dbReference type="GO" id="GO:0016757">
    <property type="term" value="F:glycosyltransferase activity"/>
    <property type="evidence" value="ECO:0007669"/>
    <property type="project" value="UniProtKB-KW"/>
</dbReference>
<evidence type="ECO:0000256" key="2">
    <source>
        <dbReference type="ARBA" id="ARBA00010271"/>
    </source>
</evidence>
<dbReference type="InterPro" id="IPR040911">
    <property type="entry name" value="Exostosin_GT47"/>
</dbReference>
<keyword evidence="4" id="KW-0735">Signal-anchor</keyword>
<accession>A0A822ZT21</accession>
<dbReference type="InterPro" id="IPR004263">
    <property type="entry name" value="Exostosin"/>
</dbReference>
<evidence type="ECO:0000256" key="4">
    <source>
        <dbReference type="ARBA" id="ARBA00022968"/>
    </source>
</evidence>
<proteinExistence type="inferred from homology"/>
<dbReference type="PANTHER" id="PTHR11062">
    <property type="entry name" value="EXOSTOSIN HEPARAN SULFATE GLYCOSYLTRANSFERASE -RELATED"/>
    <property type="match status" value="1"/>
</dbReference>
<keyword evidence="8" id="KW-1185">Reference proteome</keyword>
<comment type="caution">
    <text evidence="7">The sequence shown here is derived from an EMBL/GenBank/DDBJ whole genome shotgun (WGS) entry which is preliminary data.</text>
</comment>
<keyword evidence="4" id="KW-0812">Transmembrane</keyword>
<dbReference type="AlphaFoldDB" id="A0A822ZT21"/>
<protein>
    <recommendedName>
        <fullName evidence="6">Exostosin GT47 domain-containing protein</fullName>
    </recommendedName>
</protein>
<dbReference type="GO" id="GO:0000139">
    <property type="term" value="C:Golgi membrane"/>
    <property type="evidence" value="ECO:0007669"/>
    <property type="project" value="UniProtKB-SubCell"/>
</dbReference>
<evidence type="ECO:0000259" key="6">
    <source>
        <dbReference type="Pfam" id="PF03016"/>
    </source>
</evidence>
<evidence type="ECO:0000256" key="1">
    <source>
        <dbReference type="ARBA" id="ARBA00004323"/>
    </source>
</evidence>
<evidence type="ECO:0000256" key="3">
    <source>
        <dbReference type="ARBA" id="ARBA00022676"/>
    </source>
</evidence>
<name>A0A822ZT21_NELNU</name>
<evidence type="ECO:0000313" key="7">
    <source>
        <dbReference type="EMBL" id="DAD46056.1"/>
    </source>
</evidence>
<evidence type="ECO:0000256" key="5">
    <source>
        <dbReference type="ARBA" id="ARBA00023034"/>
    </source>
</evidence>
<keyword evidence="3" id="KW-0328">Glycosyltransferase</keyword>
<keyword evidence="3" id="KW-0808">Transferase</keyword>
<comment type="subcellular location">
    <subcellularLocation>
        <location evidence="1">Golgi apparatus membrane</location>
        <topology evidence="1">Single-pass type II membrane protein</topology>
    </subcellularLocation>
</comment>
<organism evidence="7 8">
    <name type="scientific">Nelumbo nucifera</name>
    <name type="common">Sacred lotus</name>
    <dbReference type="NCBI Taxonomy" id="4432"/>
    <lineage>
        <taxon>Eukaryota</taxon>
        <taxon>Viridiplantae</taxon>
        <taxon>Streptophyta</taxon>
        <taxon>Embryophyta</taxon>
        <taxon>Tracheophyta</taxon>
        <taxon>Spermatophyta</taxon>
        <taxon>Magnoliopsida</taxon>
        <taxon>Proteales</taxon>
        <taxon>Nelumbonaceae</taxon>
        <taxon>Nelumbo</taxon>
    </lineage>
</organism>